<sequence>MQGDDRVFIVPVALLLPIFFLTTLEDLFYTKATQGCWFLWAAHGLVLPVFMFSALTMAHCAELERWRLQHVSASLWELALCTFIVSYAANATAPWLLYSPNVASRFTIVVCTGIIQYHVVWRICEHLTRGVVDRLKHSLKRRGWRRLSATSSDPSPVLTALASARVAAYYVVMISFPVIFMLRRGSAPPAQVRFDGGLTAQSMGTRGCSWYGLFQVKGHTWTTVIGVLKWCIMLCLPNVVLNTLGQLRWPACLERAVPPLDAQLKLEHGFKLYFRIVTRGTHPNLVRANAEEVASVLASTLHPEKWEVEVATDNALGLDEHCRQPVTEILTPSNYSTSTGAKFKARALQFAIENSAAGPQDWVIHLDEETKLDAAAVPHIYHHCATEHELTMSGAQQYGKIGQGGILYGCGEVENWITTLADSLRVADDYGKFRVQFELGECWVGMHGSFVVCQNAVEQAVTFDHGMAGSITEDAYFALVARSMGVRYAWIDCHMYEQSPFSVRDFIMQRRRWFGGLYLVCIAPKVDLGRRLTLGFMTAAWALQPFAFVGMVVSWAVCSSVTDSWRISCNLVAGLWYWCYFLGFIKTFSLKDGTLRYIVLLVLQLLLLPLFAAMECAGVVCAIYDPPMDGFFVVQKEASQQAKPKMQAKSSRAEALTVNSFGITSDNESSGGAGKKSQDVYGSFQDTPALAEQ</sequence>
<evidence type="ECO:0000313" key="5">
    <source>
        <dbReference type="Proteomes" id="UP001190700"/>
    </source>
</evidence>
<dbReference type="InterPro" id="IPR027389">
    <property type="entry name" value="B_mannosylTrfase_Bre-3/Egh"/>
</dbReference>
<accession>A0AAE0FC45</accession>
<evidence type="ECO:0000313" key="4">
    <source>
        <dbReference type="EMBL" id="KAK3256671.1"/>
    </source>
</evidence>
<dbReference type="AlphaFoldDB" id="A0AAE0FC45"/>
<keyword evidence="5" id="KW-1185">Reference proteome</keyword>
<feature type="transmembrane region" description="Helical" evidence="2">
    <location>
        <begin position="7"/>
        <end position="25"/>
    </location>
</feature>
<feature type="transmembrane region" description="Helical" evidence="2">
    <location>
        <begin position="37"/>
        <end position="61"/>
    </location>
</feature>
<feature type="transmembrane region" description="Helical" evidence="2">
    <location>
        <begin position="565"/>
        <end position="585"/>
    </location>
</feature>
<dbReference type="InterPro" id="IPR001173">
    <property type="entry name" value="Glyco_trans_2-like"/>
</dbReference>
<gene>
    <name evidence="4" type="ORF">CYMTET_34206</name>
</gene>
<dbReference type="Proteomes" id="UP001190700">
    <property type="component" value="Unassembled WGS sequence"/>
</dbReference>
<dbReference type="Pfam" id="PF13632">
    <property type="entry name" value="Glyco_trans_2_3"/>
    <property type="match status" value="1"/>
</dbReference>
<feature type="region of interest" description="Disordered" evidence="1">
    <location>
        <begin position="663"/>
        <end position="693"/>
    </location>
</feature>
<keyword evidence="2" id="KW-0472">Membrane</keyword>
<feature type="transmembrane region" description="Helical" evidence="2">
    <location>
        <begin position="73"/>
        <end position="97"/>
    </location>
</feature>
<dbReference type="InterPro" id="IPR029044">
    <property type="entry name" value="Nucleotide-diphossugar_trans"/>
</dbReference>
<feature type="transmembrane region" description="Helical" evidence="2">
    <location>
        <begin position="532"/>
        <end position="553"/>
    </location>
</feature>
<name>A0AAE0FC45_9CHLO</name>
<keyword evidence="2" id="KW-0812">Transmembrane</keyword>
<feature type="transmembrane region" description="Helical" evidence="2">
    <location>
        <begin position="597"/>
        <end position="614"/>
    </location>
</feature>
<reference evidence="4 5" key="1">
    <citation type="journal article" date="2015" name="Genome Biol. Evol.">
        <title>Comparative Genomics of a Bacterivorous Green Alga Reveals Evolutionary Causalities and Consequences of Phago-Mixotrophic Mode of Nutrition.</title>
        <authorList>
            <person name="Burns J.A."/>
            <person name="Paasch A."/>
            <person name="Narechania A."/>
            <person name="Kim E."/>
        </authorList>
    </citation>
    <scope>NUCLEOTIDE SEQUENCE [LARGE SCALE GENOMIC DNA]</scope>
    <source>
        <strain evidence="4 5">PLY_AMNH</strain>
    </source>
</reference>
<proteinExistence type="predicted"/>
<keyword evidence="2" id="KW-1133">Transmembrane helix</keyword>
<feature type="domain" description="Glycosyltransferase 2-like" evidence="3">
    <location>
        <begin position="362"/>
        <end position="582"/>
    </location>
</feature>
<evidence type="ECO:0000259" key="3">
    <source>
        <dbReference type="Pfam" id="PF13632"/>
    </source>
</evidence>
<organism evidence="4 5">
    <name type="scientific">Cymbomonas tetramitiformis</name>
    <dbReference type="NCBI Taxonomy" id="36881"/>
    <lineage>
        <taxon>Eukaryota</taxon>
        <taxon>Viridiplantae</taxon>
        <taxon>Chlorophyta</taxon>
        <taxon>Pyramimonadophyceae</taxon>
        <taxon>Pyramimonadales</taxon>
        <taxon>Pyramimonadaceae</taxon>
        <taxon>Cymbomonas</taxon>
    </lineage>
</organism>
<comment type="caution">
    <text evidence="4">The sequence shown here is derived from an EMBL/GenBank/DDBJ whole genome shotgun (WGS) entry which is preliminary data.</text>
</comment>
<dbReference type="PANTHER" id="PTHR16779">
    <property type="entry name" value="BETA-1,4-MANNOSYLTRANSFERASE EGH"/>
    <property type="match status" value="1"/>
</dbReference>
<dbReference type="PANTHER" id="PTHR16779:SF1">
    <property type="entry name" value="BETA-1,4-MANNOSYLTRANSFERASE EGH"/>
    <property type="match status" value="1"/>
</dbReference>
<protein>
    <recommendedName>
        <fullName evidence="3">Glycosyltransferase 2-like domain-containing protein</fullName>
    </recommendedName>
</protein>
<dbReference type="GO" id="GO:0005737">
    <property type="term" value="C:cytoplasm"/>
    <property type="evidence" value="ECO:0007669"/>
    <property type="project" value="TreeGrafter"/>
</dbReference>
<dbReference type="EMBL" id="LGRX02021440">
    <property type="protein sequence ID" value="KAK3256671.1"/>
    <property type="molecule type" value="Genomic_DNA"/>
</dbReference>
<evidence type="ECO:0000256" key="1">
    <source>
        <dbReference type="SAM" id="MobiDB-lite"/>
    </source>
</evidence>
<dbReference type="GO" id="GO:0019187">
    <property type="term" value="F:beta-1,4-mannosyltransferase activity"/>
    <property type="evidence" value="ECO:0007669"/>
    <property type="project" value="InterPro"/>
</dbReference>
<evidence type="ECO:0000256" key="2">
    <source>
        <dbReference type="SAM" id="Phobius"/>
    </source>
</evidence>
<dbReference type="SUPFAM" id="SSF53448">
    <property type="entry name" value="Nucleotide-diphospho-sugar transferases"/>
    <property type="match status" value="1"/>
</dbReference>